<dbReference type="RefSeq" id="WP_147232088.1">
    <property type="nucleotide sequence ID" value="NZ_VOSB01000032.1"/>
</dbReference>
<reference evidence="1 2" key="1">
    <citation type="submission" date="2019-08" db="EMBL/GenBank/DDBJ databases">
        <title>Genome of Psychroserpens burtonensis ACAM 167.</title>
        <authorList>
            <person name="Bowman J.P."/>
        </authorList>
    </citation>
    <scope>NUCLEOTIDE SEQUENCE [LARGE SCALE GENOMIC DNA]</scope>
    <source>
        <strain evidence="1 2">ACAM 167</strain>
    </source>
</reference>
<proteinExistence type="predicted"/>
<gene>
    <name evidence="1" type="ORF">ES692_16565</name>
</gene>
<dbReference type="OrthoDB" id="794867at2"/>
<comment type="caution">
    <text evidence="1">The sequence shown here is derived from an EMBL/GenBank/DDBJ whole genome shotgun (WGS) entry which is preliminary data.</text>
</comment>
<protein>
    <submittedName>
        <fullName evidence="1">Uncharacterized protein</fullName>
    </submittedName>
</protein>
<name>A0A5C7BC39_9FLAO</name>
<keyword evidence="2" id="KW-1185">Reference proteome</keyword>
<dbReference type="EMBL" id="VOSB01000032">
    <property type="protein sequence ID" value="TXE15473.1"/>
    <property type="molecule type" value="Genomic_DNA"/>
</dbReference>
<organism evidence="1 2">
    <name type="scientific">Psychroserpens burtonensis</name>
    <dbReference type="NCBI Taxonomy" id="49278"/>
    <lineage>
        <taxon>Bacteria</taxon>
        <taxon>Pseudomonadati</taxon>
        <taxon>Bacteroidota</taxon>
        <taxon>Flavobacteriia</taxon>
        <taxon>Flavobacteriales</taxon>
        <taxon>Flavobacteriaceae</taxon>
        <taxon>Psychroserpens</taxon>
    </lineage>
</organism>
<dbReference type="AlphaFoldDB" id="A0A5C7BC39"/>
<dbReference type="PROSITE" id="PS51257">
    <property type="entry name" value="PROKAR_LIPOPROTEIN"/>
    <property type="match status" value="1"/>
</dbReference>
<sequence length="166" mass="19223">MINVLKTNLKIVSFFLLRKYLVVTLLSLLMLGCQSLKTAVFDQYSYQQAISIKVESLNLMDEATQSYNTYEMEVEALLLELQKMVEYEKNKPNNEVSYAMWNLIANKDKNLLAGFFKRWQEDKQLSEGFTREAKVQVAEALDLIIQYEAKKSRANESKILNFLGSN</sequence>
<evidence type="ECO:0000313" key="1">
    <source>
        <dbReference type="EMBL" id="TXE15473.1"/>
    </source>
</evidence>
<dbReference type="STRING" id="1123037.GCA_000425305_01799"/>
<evidence type="ECO:0000313" key="2">
    <source>
        <dbReference type="Proteomes" id="UP000321938"/>
    </source>
</evidence>
<accession>A0A5C7BC39</accession>
<dbReference type="Proteomes" id="UP000321938">
    <property type="component" value="Unassembled WGS sequence"/>
</dbReference>